<feature type="chain" id="PRO_5008539869" description="Sel1 repeat family protein" evidence="1">
    <location>
        <begin position="20"/>
        <end position="273"/>
    </location>
</feature>
<gene>
    <name evidence="2" type="ORF">BFG52_03520</name>
</gene>
<dbReference type="Gene3D" id="1.25.40.10">
    <property type="entry name" value="Tetratricopeptide repeat domain"/>
    <property type="match status" value="1"/>
</dbReference>
<evidence type="ECO:0000313" key="3">
    <source>
        <dbReference type="Proteomes" id="UP000093391"/>
    </source>
</evidence>
<dbReference type="Pfam" id="PF08238">
    <property type="entry name" value="Sel1"/>
    <property type="match status" value="3"/>
</dbReference>
<evidence type="ECO:0000256" key="1">
    <source>
        <dbReference type="SAM" id="SignalP"/>
    </source>
</evidence>
<dbReference type="OrthoDB" id="5678063at2"/>
<protein>
    <recommendedName>
        <fullName evidence="4">Sel1 repeat family protein</fullName>
    </recommendedName>
</protein>
<dbReference type="EMBL" id="CP016895">
    <property type="protein sequence ID" value="AOA57513.1"/>
    <property type="molecule type" value="Genomic_DNA"/>
</dbReference>
<dbReference type="STRING" id="1789224.BFG52_03520"/>
<evidence type="ECO:0008006" key="4">
    <source>
        <dbReference type="Google" id="ProtNLM"/>
    </source>
</evidence>
<dbReference type="PANTHER" id="PTHR11102">
    <property type="entry name" value="SEL-1-LIKE PROTEIN"/>
    <property type="match status" value="1"/>
</dbReference>
<feature type="signal peptide" evidence="1">
    <location>
        <begin position="1"/>
        <end position="19"/>
    </location>
</feature>
<organism evidence="2 3">
    <name type="scientific">Acinetobacter larvae</name>
    <dbReference type="NCBI Taxonomy" id="1789224"/>
    <lineage>
        <taxon>Bacteria</taxon>
        <taxon>Pseudomonadati</taxon>
        <taxon>Pseudomonadota</taxon>
        <taxon>Gammaproteobacteria</taxon>
        <taxon>Moraxellales</taxon>
        <taxon>Moraxellaceae</taxon>
        <taxon>Acinetobacter</taxon>
    </lineage>
</organism>
<dbReference type="InterPro" id="IPR050767">
    <property type="entry name" value="Sel1_AlgK"/>
</dbReference>
<dbReference type="SMART" id="SM00671">
    <property type="entry name" value="SEL1"/>
    <property type="match status" value="3"/>
</dbReference>
<dbReference type="Proteomes" id="UP000093391">
    <property type="component" value="Chromosome"/>
</dbReference>
<evidence type="ECO:0000313" key="2">
    <source>
        <dbReference type="EMBL" id="AOA57513.1"/>
    </source>
</evidence>
<dbReference type="RefSeq" id="WP_067552705.1">
    <property type="nucleotide sequence ID" value="NZ_CP016895.1"/>
</dbReference>
<accession>A0A1B2LXN1</accession>
<keyword evidence="1" id="KW-0732">Signal</keyword>
<dbReference type="InterPro" id="IPR006597">
    <property type="entry name" value="Sel1-like"/>
</dbReference>
<name>A0A1B2LXN1_9GAMM</name>
<reference evidence="2 3" key="1">
    <citation type="submission" date="2016-08" db="EMBL/GenBank/DDBJ databases">
        <authorList>
            <person name="Seilhamer J.J."/>
        </authorList>
    </citation>
    <scope>NUCLEOTIDE SEQUENCE [LARGE SCALE GENOMIC DNA]</scope>
    <source>
        <strain evidence="2 3">BRTC-1</strain>
    </source>
</reference>
<dbReference type="KEGG" id="ala:BFG52_03520"/>
<sequence length="273" mass="29532">MKKLLLVSSLLLASHTLYAAEAPQSSAAPAAAEQVKPEFVKVQQLVEAEKFPEAYKELERLSKAGNTQATYNLAFLTQAGQGTKADNKKAIQLFEKSSNGGFAMASYSLAQIYAGGELGVKADPNKAKQYLEKASTQGLDDATIDLAVMLFSEDKPQSDQQALQKLNPLIQKGHPQAQYVKALYDLGQGIKNKNQQTTQTGLASIQDLAKKGYIPAMFAAANIFVKGEIVEQNLDEAKKIFEVLANDNVPNAKESLDMVNKLIAEKKPAAAKK</sequence>
<keyword evidence="3" id="KW-1185">Reference proteome</keyword>
<dbReference type="AlphaFoldDB" id="A0A1B2LXN1"/>
<proteinExistence type="predicted"/>
<dbReference type="SUPFAM" id="SSF81901">
    <property type="entry name" value="HCP-like"/>
    <property type="match status" value="2"/>
</dbReference>
<dbReference type="InterPro" id="IPR011990">
    <property type="entry name" value="TPR-like_helical_dom_sf"/>
</dbReference>
<dbReference type="PANTHER" id="PTHR11102:SF160">
    <property type="entry name" value="ERAD-ASSOCIATED E3 UBIQUITIN-PROTEIN LIGASE COMPONENT HRD3"/>
    <property type="match status" value="1"/>
</dbReference>